<dbReference type="Pfam" id="PF09203">
    <property type="entry name" value="MspA"/>
    <property type="match status" value="1"/>
</dbReference>
<dbReference type="Proteomes" id="UP000037962">
    <property type="component" value="Unassembled WGS sequence"/>
</dbReference>
<dbReference type="KEGG" id="miz:BAB75_04340"/>
<comment type="caution">
    <text evidence="3">The sequence shown here is derived from an EMBL/GenBank/DDBJ whole genome shotgun (WGS) entry which is preliminary data.</text>
</comment>
<dbReference type="Gene3D" id="2.60.40.1650">
    <property type="entry name" value="Porin MspA (Ig-like beta-sandwich domain)"/>
    <property type="match status" value="1"/>
</dbReference>
<dbReference type="STRING" id="83262.BAB75_04340"/>
<dbReference type="OrthoDB" id="4406952at2"/>
<accession>A0A0N1CBV5</accession>
<proteinExistence type="predicted"/>
<name>A0A0N1CBV5_9MYCO</name>
<reference evidence="6 7" key="1">
    <citation type="submission" date="2015-09" db="EMBL/GenBank/DDBJ databases">
        <title>Genome Sequences of Mycobacterium immunogenum Isolates, Recuperated from a Chloraminated Drinking Water Distribution System Simulator Subjected to Episodes of Nitrification.</title>
        <authorList>
            <person name="Gomez-Alvarez V."/>
            <person name="Revetta R.P."/>
        </authorList>
    </citation>
    <scope>NUCLEOTIDE SEQUENCE [LARGE SCALE GENOMIC DNA]</scope>
    <source>
        <strain evidence="3 6">H008</strain>
        <strain evidence="4 7">H076</strain>
    </source>
</reference>
<dbReference type="SUPFAM" id="SSF56959">
    <property type="entry name" value="Leukocidin-like"/>
    <property type="match status" value="1"/>
</dbReference>
<dbReference type="InterPro" id="IPR015286">
    <property type="entry name" value="Porin_fam_mycobact-type"/>
</dbReference>
<dbReference type="GeneID" id="45763131"/>
<dbReference type="EMBL" id="LQYE01000029">
    <property type="protein sequence ID" value="OAT67477.1"/>
    <property type="molecule type" value="Genomic_DNA"/>
</dbReference>
<protein>
    <submittedName>
        <fullName evidence="3">MspA family protein</fullName>
    </submittedName>
</protein>
<keyword evidence="7" id="KW-1185">Reference proteome</keyword>
<evidence type="ECO:0000313" key="5">
    <source>
        <dbReference type="EMBL" id="OAT67477.1"/>
    </source>
</evidence>
<dbReference type="EMBL" id="LJFS01000048">
    <property type="protein sequence ID" value="KPG26129.1"/>
    <property type="molecule type" value="Genomic_DNA"/>
</dbReference>
<feature type="chain" id="PRO_5014234813" evidence="2">
    <location>
        <begin position="32"/>
        <end position="218"/>
    </location>
</feature>
<dbReference type="PATRIC" id="fig|83262.10.peg.3345"/>
<dbReference type="Gene3D" id="2.10.300.10">
    <property type="entry name" value="Porin MspA ribbon domain"/>
    <property type="match status" value="1"/>
</dbReference>
<dbReference type="EMBL" id="LJFO01000018">
    <property type="protein sequence ID" value="KPG04087.1"/>
    <property type="molecule type" value="Genomic_DNA"/>
</dbReference>
<evidence type="ECO:0000313" key="3">
    <source>
        <dbReference type="EMBL" id="KPG04087.1"/>
    </source>
</evidence>
<organism evidence="3 6">
    <name type="scientific">Mycobacteroides immunogenum</name>
    <dbReference type="NCBI Taxonomy" id="83262"/>
    <lineage>
        <taxon>Bacteria</taxon>
        <taxon>Bacillati</taxon>
        <taxon>Actinomycetota</taxon>
        <taxon>Actinomycetes</taxon>
        <taxon>Mycobacteriales</taxon>
        <taxon>Mycobacteriaceae</taxon>
        <taxon>Mycobacteroides</taxon>
    </lineage>
</organism>
<keyword evidence="1 2" id="KW-0732">Signal</keyword>
<evidence type="ECO:0000313" key="7">
    <source>
        <dbReference type="Proteomes" id="UP000037962"/>
    </source>
</evidence>
<evidence type="ECO:0000313" key="4">
    <source>
        <dbReference type="EMBL" id="KPG26129.1"/>
    </source>
</evidence>
<reference evidence="5 8" key="2">
    <citation type="submission" date="2016-01" db="EMBL/GenBank/DDBJ databases">
        <title>Mycobacterium immunogenum strain CD11_6 genome sequencing and assembly.</title>
        <authorList>
            <person name="Kaur G."/>
            <person name="Nair G.R."/>
            <person name="Mayilraj S."/>
        </authorList>
    </citation>
    <scope>NUCLEOTIDE SEQUENCE [LARGE SCALE GENOMIC DNA]</scope>
    <source>
        <strain evidence="5 8">CD11-6</strain>
    </source>
</reference>
<sequence>MAGTFIRCIRSACFAAVVVGVAVLQAPPVFAEPVTMQPEDLDQVTPDGWHIHLNSYNEVVNSIPNLANASNSREAFVNLYSSAAVTGGQGSILDSLFIMGYQLGCQSDVSSGLQLGGAVSGGVSGTGSLGSSNSIGGSVGGGATGYVQTDLEPGVIVDLPMSNMALNPSGRATLDITNLHVKVDACGGDVTIRSYAYLRISTTGAHSSYAIYGEPIKI</sequence>
<evidence type="ECO:0000256" key="1">
    <source>
        <dbReference type="ARBA" id="ARBA00022729"/>
    </source>
</evidence>
<feature type="signal peptide" evidence="2">
    <location>
        <begin position="1"/>
        <end position="31"/>
    </location>
</feature>
<dbReference type="InterPro" id="IPR036435">
    <property type="entry name" value="Leukocidin/porin_MspA_sf"/>
</dbReference>
<evidence type="ECO:0000313" key="6">
    <source>
        <dbReference type="Proteomes" id="UP000037843"/>
    </source>
</evidence>
<dbReference type="Proteomes" id="UP000186919">
    <property type="component" value="Unassembled WGS sequence"/>
</dbReference>
<dbReference type="RefSeq" id="WP_016341812.1">
    <property type="nucleotide sequence ID" value="NZ_CP011530.1"/>
</dbReference>
<dbReference type="AlphaFoldDB" id="A0A0N1CBV5"/>
<gene>
    <name evidence="3" type="ORF">AN908_24625</name>
    <name evidence="4" type="ORF">AN912_25985</name>
    <name evidence="5" type="ORF">AWB85_12525</name>
</gene>
<evidence type="ECO:0000313" key="8">
    <source>
        <dbReference type="Proteomes" id="UP000186919"/>
    </source>
</evidence>
<dbReference type="Proteomes" id="UP000037843">
    <property type="component" value="Unassembled WGS sequence"/>
</dbReference>
<evidence type="ECO:0000256" key="2">
    <source>
        <dbReference type="SAM" id="SignalP"/>
    </source>
</evidence>